<keyword evidence="3 6" id="KW-0812">Transmembrane</keyword>
<dbReference type="Proteomes" id="UP001449582">
    <property type="component" value="Unassembled WGS sequence"/>
</dbReference>
<reference evidence="9" key="1">
    <citation type="submission" date="2024-02" db="EMBL/GenBank/DDBJ databases">
        <title>Draft genome sequence of new strains in genus Ureaplasma.</title>
        <authorList>
            <person name="Nakajima Y."/>
            <person name="Segawa T."/>
        </authorList>
    </citation>
    <scope>NUCLEOTIDE SEQUENCE [LARGE SCALE GENOMIC DNA]</scope>
    <source>
        <strain evidence="9">OM1</strain>
    </source>
</reference>
<evidence type="ECO:0000259" key="8">
    <source>
        <dbReference type="PROSITE" id="PS50929"/>
    </source>
</evidence>
<evidence type="ECO:0000256" key="5">
    <source>
        <dbReference type="ARBA" id="ARBA00023136"/>
    </source>
</evidence>
<feature type="domain" description="ABC transmembrane type-1" evidence="8">
    <location>
        <begin position="81"/>
        <end position="412"/>
    </location>
</feature>
<protein>
    <recommendedName>
        <fullName evidence="11">ABC transporter ATP-binding protein</fullName>
    </recommendedName>
</protein>
<dbReference type="InterPro" id="IPR039421">
    <property type="entry name" value="Type_1_exporter"/>
</dbReference>
<accession>A0ABP9U8D9</accession>
<sequence length="728" mass="82484">MVTKNQPSPNQKLTDYYNELIKTDINKFFELVDSHQIDFNCLTKKQQKIINGRRKKHYYKDNKNTFKTLWMFCRQYKQLLIWALVFALINVVLNAVSTFGMQQLTELISYSQVSHTSEHAATWYTINWTNFKILCAYAGVLTLFCVVMSGALWIQTKLLIKVSQGIGYRIRKALFKKISNLPAKYFDTHTSGDIISSFTNDVNNITNGLSQNAGIVLSGLLTSFSMLISMFLMSSYLALITLGLLPLLIIPILYMTKKSQPLFKKTQESLGKMNSFIEETIFNQDIISTYSLENKTINEFKDINNKLSHSAQHSQAISSLMFPYTNFFINVLNCIITVIGLLFVIKGIPFAGIDMPSIIGVKETVEQTSHINQALFNQYMGGIAVVAAFSLMAGGFMAPFAQVGNVMNMLQMIIAGATHSFKLLNTEDDLNHMERFVLSMTSTYNNNSSSSSAAVSGLTEVWSHSHETHEEEKKVDTEQEKSFESVVTNTQIEFKDVSLTNKDDVKLLDNCNFTIAPNETVVIYDKSGFSKRSIADLLVKIYNLDNGEILLGNNKIPLLEVERGSLRENIIIAYQDGFLTNGTIKENLMLLNKSISFDEVIAISKKLKLHDWVMTLENGYDTVIEDNGEQFSLGQKQLLSICRCLLTHAKVLIFDESLSQLDPRSQIRVRRVINEINENKTVIYLTHKIHDTLNSHSIMVMKDGKIIETGSYNDLISRDSYYKKCLEE</sequence>
<dbReference type="Pfam" id="PF00664">
    <property type="entry name" value="ABC_membrane"/>
    <property type="match status" value="1"/>
</dbReference>
<evidence type="ECO:0000259" key="7">
    <source>
        <dbReference type="PROSITE" id="PS50893"/>
    </source>
</evidence>
<dbReference type="CDD" id="cd18547">
    <property type="entry name" value="ABC_6TM_Tm288_like"/>
    <property type="match status" value="1"/>
</dbReference>
<dbReference type="EMBL" id="BAABQM010000001">
    <property type="protein sequence ID" value="GAA5414432.1"/>
    <property type="molecule type" value="Genomic_DNA"/>
</dbReference>
<evidence type="ECO:0000313" key="10">
    <source>
        <dbReference type="Proteomes" id="UP001449582"/>
    </source>
</evidence>
<dbReference type="InterPro" id="IPR003439">
    <property type="entry name" value="ABC_transporter-like_ATP-bd"/>
</dbReference>
<dbReference type="SUPFAM" id="SSF90123">
    <property type="entry name" value="ABC transporter transmembrane region"/>
    <property type="match status" value="1"/>
</dbReference>
<dbReference type="InterPro" id="IPR036640">
    <property type="entry name" value="ABC1_TM_sf"/>
</dbReference>
<feature type="transmembrane region" description="Helical" evidence="6">
    <location>
        <begin position="131"/>
        <end position="154"/>
    </location>
</feature>
<comment type="caution">
    <text evidence="9">The sequence shown here is derived from an EMBL/GenBank/DDBJ whole genome shotgun (WGS) entry which is preliminary data.</text>
</comment>
<dbReference type="RefSeq" id="WP_353289598.1">
    <property type="nucleotide sequence ID" value="NZ_BAABQM010000001.1"/>
</dbReference>
<feature type="transmembrane region" description="Helical" evidence="6">
    <location>
        <begin position="379"/>
        <end position="401"/>
    </location>
</feature>
<organism evidence="9 10">
    <name type="scientific">Ureaplasma ceti</name>
    <dbReference type="NCBI Taxonomy" id="3119530"/>
    <lineage>
        <taxon>Bacteria</taxon>
        <taxon>Bacillati</taxon>
        <taxon>Mycoplasmatota</taxon>
        <taxon>Mycoplasmoidales</taxon>
        <taxon>Mycoplasmoidaceae</taxon>
        <taxon>Ureaplasma</taxon>
    </lineage>
</organism>
<dbReference type="PROSITE" id="PS50893">
    <property type="entry name" value="ABC_TRANSPORTER_2"/>
    <property type="match status" value="1"/>
</dbReference>
<evidence type="ECO:0000256" key="1">
    <source>
        <dbReference type="ARBA" id="ARBA00004651"/>
    </source>
</evidence>
<evidence type="ECO:0000256" key="3">
    <source>
        <dbReference type="ARBA" id="ARBA00022692"/>
    </source>
</evidence>
<evidence type="ECO:0000256" key="4">
    <source>
        <dbReference type="ARBA" id="ARBA00022989"/>
    </source>
</evidence>
<dbReference type="InterPro" id="IPR017871">
    <property type="entry name" value="ABC_transporter-like_CS"/>
</dbReference>
<feature type="transmembrane region" description="Helical" evidence="6">
    <location>
        <begin position="237"/>
        <end position="255"/>
    </location>
</feature>
<comment type="subcellular location">
    <subcellularLocation>
        <location evidence="1">Cell membrane</location>
        <topology evidence="1">Multi-pass membrane protein</topology>
    </subcellularLocation>
</comment>
<keyword evidence="10" id="KW-1185">Reference proteome</keyword>
<dbReference type="PANTHER" id="PTHR43394:SF1">
    <property type="entry name" value="ATP-BINDING CASSETTE SUB-FAMILY B MEMBER 10, MITOCHONDRIAL"/>
    <property type="match status" value="1"/>
</dbReference>
<feature type="transmembrane region" description="Helical" evidence="6">
    <location>
        <begin position="327"/>
        <end position="345"/>
    </location>
</feature>
<evidence type="ECO:0008006" key="11">
    <source>
        <dbReference type="Google" id="ProtNLM"/>
    </source>
</evidence>
<keyword evidence="4 6" id="KW-1133">Transmembrane helix</keyword>
<dbReference type="SUPFAM" id="SSF52540">
    <property type="entry name" value="P-loop containing nucleoside triphosphate hydrolases"/>
    <property type="match status" value="1"/>
</dbReference>
<dbReference type="InterPro" id="IPR011527">
    <property type="entry name" value="ABC1_TM_dom"/>
</dbReference>
<name>A0ABP9U8D9_9BACT</name>
<proteinExistence type="inferred from homology"/>
<evidence type="ECO:0000313" key="9">
    <source>
        <dbReference type="EMBL" id="GAA5414432.1"/>
    </source>
</evidence>
<evidence type="ECO:0000256" key="2">
    <source>
        <dbReference type="ARBA" id="ARBA00005417"/>
    </source>
</evidence>
<evidence type="ECO:0000256" key="6">
    <source>
        <dbReference type="SAM" id="Phobius"/>
    </source>
</evidence>
<dbReference type="Pfam" id="PF00005">
    <property type="entry name" value="ABC_tran"/>
    <property type="match status" value="1"/>
</dbReference>
<dbReference type="PROSITE" id="PS00211">
    <property type="entry name" value="ABC_TRANSPORTER_1"/>
    <property type="match status" value="1"/>
</dbReference>
<feature type="transmembrane region" description="Helical" evidence="6">
    <location>
        <begin position="79"/>
        <end position="101"/>
    </location>
</feature>
<keyword evidence="5 6" id="KW-0472">Membrane</keyword>
<dbReference type="PROSITE" id="PS50929">
    <property type="entry name" value="ABC_TM1F"/>
    <property type="match status" value="1"/>
</dbReference>
<dbReference type="PANTHER" id="PTHR43394">
    <property type="entry name" value="ATP-DEPENDENT PERMEASE MDL1, MITOCHONDRIAL"/>
    <property type="match status" value="1"/>
</dbReference>
<dbReference type="InterPro" id="IPR027417">
    <property type="entry name" value="P-loop_NTPase"/>
</dbReference>
<comment type="similarity">
    <text evidence="2">Belongs to the ABC transporter superfamily.</text>
</comment>
<dbReference type="Gene3D" id="1.20.1560.10">
    <property type="entry name" value="ABC transporter type 1, transmembrane domain"/>
    <property type="match status" value="1"/>
</dbReference>
<feature type="domain" description="ABC transporter" evidence="7">
    <location>
        <begin position="492"/>
        <end position="728"/>
    </location>
</feature>
<dbReference type="Gene3D" id="3.40.50.300">
    <property type="entry name" value="P-loop containing nucleotide triphosphate hydrolases"/>
    <property type="match status" value="1"/>
</dbReference>
<gene>
    <name evidence="9" type="ORF">UREOM_1430</name>
</gene>